<gene>
    <name evidence="2" type="ORF">FED44_25600</name>
</gene>
<evidence type="ECO:0000313" key="2">
    <source>
        <dbReference type="EMBL" id="TLP55110.1"/>
    </source>
</evidence>
<dbReference type="OrthoDB" id="4193501at2"/>
<keyword evidence="1" id="KW-0732">Signal</keyword>
<feature type="chain" id="PRO_5024459105" evidence="1">
    <location>
        <begin position="29"/>
        <end position="186"/>
    </location>
</feature>
<dbReference type="PROSITE" id="PS50231">
    <property type="entry name" value="RICIN_B_LECTIN"/>
    <property type="match status" value="1"/>
</dbReference>
<dbReference type="CDD" id="cd00161">
    <property type="entry name" value="beta-trefoil_Ricin-like"/>
    <property type="match status" value="2"/>
</dbReference>
<dbReference type="EMBL" id="VANP01000011">
    <property type="protein sequence ID" value="TLP55110.1"/>
    <property type="molecule type" value="Genomic_DNA"/>
</dbReference>
<evidence type="ECO:0000256" key="1">
    <source>
        <dbReference type="SAM" id="SignalP"/>
    </source>
</evidence>
<reference evidence="2" key="1">
    <citation type="submission" date="2019-05" db="EMBL/GenBank/DDBJ databases">
        <title>Isolation, diversity and antifungal activity of Actinobacteria from wheat.</title>
        <authorList>
            <person name="Yu B."/>
        </authorList>
    </citation>
    <scope>NUCLEOTIDE SEQUENCE [LARGE SCALE GENOMIC DNA]</scope>
    <source>
        <strain evidence="2">NEAU-HEGS1-5</strain>
    </source>
</reference>
<name>A0A5R8YNV1_9ACTN</name>
<evidence type="ECO:0000313" key="3">
    <source>
        <dbReference type="Proteomes" id="UP000309033"/>
    </source>
</evidence>
<sequence>MPNIRCSALMTSTIASAVLVVFPAAAHADTTSFNMRIINKMDGSRMSLSGDAVAEGTRAVTLRAPTIQHRSARWTIVEKDDGFLVIRNEVAGRCLQPASGAPNAGDTLVVKTCDGSPLQDWSRRDEVSETNVNTEWGSLRPRTNTSLAITLQTYEASGTWDHIYLDQDQNSSDRLWHFTRPDAVVW</sequence>
<feature type="signal peptide" evidence="1">
    <location>
        <begin position="1"/>
        <end position="28"/>
    </location>
</feature>
<dbReference type="AlphaFoldDB" id="A0A5R8YNV1"/>
<dbReference type="SUPFAM" id="SSF50370">
    <property type="entry name" value="Ricin B-like lectins"/>
    <property type="match status" value="1"/>
</dbReference>
<keyword evidence="3" id="KW-1185">Reference proteome</keyword>
<protein>
    <submittedName>
        <fullName evidence="2">Uncharacterized protein</fullName>
    </submittedName>
</protein>
<dbReference type="Gene3D" id="2.80.10.50">
    <property type="match status" value="1"/>
</dbReference>
<comment type="caution">
    <text evidence="2">The sequence shown here is derived from an EMBL/GenBank/DDBJ whole genome shotgun (WGS) entry which is preliminary data.</text>
</comment>
<dbReference type="InterPro" id="IPR035992">
    <property type="entry name" value="Ricin_B-like_lectins"/>
</dbReference>
<proteinExistence type="predicted"/>
<accession>A0A5R8YNV1</accession>
<organism evidence="2 3">
    <name type="scientific">Microbispora triticiradicis</name>
    <dbReference type="NCBI Taxonomy" id="2200763"/>
    <lineage>
        <taxon>Bacteria</taxon>
        <taxon>Bacillati</taxon>
        <taxon>Actinomycetota</taxon>
        <taxon>Actinomycetes</taxon>
        <taxon>Streptosporangiales</taxon>
        <taxon>Streptosporangiaceae</taxon>
        <taxon>Microbispora</taxon>
    </lineage>
</organism>
<dbReference type="Proteomes" id="UP000309033">
    <property type="component" value="Unassembled WGS sequence"/>
</dbReference>